<dbReference type="Proteomes" id="UP001341135">
    <property type="component" value="Chromosome"/>
</dbReference>
<dbReference type="Pfam" id="PF13237">
    <property type="entry name" value="Fer4_10"/>
    <property type="match status" value="1"/>
</dbReference>
<evidence type="ECO:0000256" key="7">
    <source>
        <dbReference type="SAM" id="Phobius"/>
    </source>
</evidence>
<evidence type="ECO:0000256" key="1">
    <source>
        <dbReference type="ARBA" id="ARBA00022448"/>
    </source>
</evidence>
<keyword evidence="10" id="KW-1185">Reference proteome</keyword>
<protein>
    <submittedName>
        <fullName evidence="9">Quinol dehydrogenase ferredoxin subunit NapH</fullName>
    </submittedName>
</protein>
<accession>A0ABN6ZMG3</accession>
<dbReference type="InterPro" id="IPR017900">
    <property type="entry name" value="4Fe4S_Fe_S_CS"/>
</dbReference>
<keyword evidence="4" id="KW-0249">Electron transport</keyword>
<sequence>MQIIVLSLFTTQLLVSGAIIAGSLASSRIFNTIPMMDVFAWLEQTAATRSPTFESVIAVLVVFTLYSVLGRFFCGWVCPMDLVFSLFERKLSGPRAAPLTRPHSAGRVETAIPLVMMAIYLVLSVLLGQPFFTTVSPVAGMTKLGSTLVGVIYNIPGAAIGLVMAWATITGFALIVNIIAEYVFGVKRLWCRFICPIGNTYGYVMNRYSPLRIKVTSVEKCKGCNLCSMACPMSIDLLEYIQSGRDVSDYRCFKCGRCIEACPHGVLKLGFSIKRSKDKQ</sequence>
<evidence type="ECO:0000256" key="5">
    <source>
        <dbReference type="ARBA" id="ARBA00023004"/>
    </source>
</evidence>
<keyword evidence="7" id="KW-1133">Transmembrane helix</keyword>
<dbReference type="InterPro" id="IPR017896">
    <property type="entry name" value="4Fe4S_Fe-S-bd"/>
</dbReference>
<name>A0ABN6ZMG3_9CREN</name>
<dbReference type="PROSITE" id="PS00198">
    <property type="entry name" value="4FE4S_FER_1"/>
    <property type="match status" value="1"/>
</dbReference>
<reference evidence="9 10" key="1">
    <citation type="submission" date="2023-09" db="EMBL/GenBank/DDBJ databases">
        <title>Pyrofollis japonicus gen. nov. sp. nov., a novel member of the family Pyrodictiaceae isolated from the Iheya North hydrothermal field.</title>
        <authorList>
            <person name="Miyazaki U."/>
            <person name="Sanari M."/>
            <person name="Tame A."/>
            <person name="Kitajima M."/>
            <person name="Okamoto A."/>
            <person name="Sawayama S."/>
            <person name="Miyazaki J."/>
            <person name="Takai K."/>
            <person name="Nakagawa S."/>
        </authorList>
    </citation>
    <scope>NUCLEOTIDE SEQUENCE [LARGE SCALE GENOMIC DNA]</scope>
    <source>
        <strain evidence="9 10">AV2</strain>
    </source>
</reference>
<keyword evidence="5" id="KW-0408">Iron</keyword>
<organism evidence="9 10">
    <name type="scientific">Pyrodictium abyssi</name>
    <dbReference type="NCBI Taxonomy" id="54256"/>
    <lineage>
        <taxon>Archaea</taxon>
        <taxon>Thermoproteota</taxon>
        <taxon>Thermoprotei</taxon>
        <taxon>Desulfurococcales</taxon>
        <taxon>Pyrodictiaceae</taxon>
        <taxon>Pyrodictium</taxon>
    </lineage>
</organism>
<feature type="domain" description="4Fe-4S ferredoxin-type" evidence="8">
    <location>
        <begin position="244"/>
        <end position="272"/>
    </location>
</feature>
<evidence type="ECO:0000256" key="3">
    <source>
        <dbReference type="ARBA" id="ARBA00022723"/>
    </source>
</evidence>
<keyword evidence="7" id="KW-0812">Transmembrane</keyword>
<proteinExistence type="predicted"/>
<dbReference type="InterPro" id="IPR051684">
    <property type="entry name" value="Electron_Trans/Redox"/>
</dbReference>
<feature type="domain" description="4Fe-4S ferredoxin-type" evidence="8">
    <location>
        <begin position="211"/>
        <end position="240"/>
    </location>
</feature>
<evidence type="ECO:0000256" key="4">
    <source>
        <dbReference type="ARBA" id="ARBA00022982"/>
    </source>
</evidence>
<evidence type="ECO:0000313" key="9">
    <source>
        <dbReference type="EMBL" id="BES81452.1"/>
    </source>
</evidence>
<keyword evidence="2" id="KW-0004">4Fe-4S</keyword>
<keyword evidence="3" id="KW-0479">Metal-binding</keyword>
<dbReference type="EMBL" id="AP028907">
    <property type="protein sequence ID" value="BES81452.1"/>
    <property type="molecule type" value="Genomic_DNA"/>
</dbReference>
<evidence type="ECO:0000259" key="8">
    <source>
        <dbReference type="PROSITE" id="PS51379"/>
    </source>
</evidence>
<feature type="transmembrane region" description="Helical" evidence="7">
    <location>
        <begin position="57"/>
        <end position="87"/>
    </location>
</feature>
<evidence type="ECO:0000256" key="6">
    <source>
        <dbReference type="ARBA" id="ARBA00023014"/>
    </source>
</evidence>
<evidence type="ECO:0000313" key="10">
    <source>
        <dbReference type="Proteomes" id="UP001341135"/>
    </source>
</evidence>
<feature type="transmembrane region" description="Helical" evidence="7">
    <location>
        <begin position="108"/>
        <end position="132"/>
    </location>
</feature>
<gene>
    <name evidence="9" type="primary">napH</name>
    <name evidence="9" type="ORF">PABY_10190</name>
</gene>
<dbReference type="SUPFAM" id="SSF54862">
    <property type="entry name" value="4Fe-4S ferredoxins"/>
    <property type="match status" value="1"/>
</dbReference>
<dbReference type="Gene3D" id="3.30.70.20">
    <property type="match status" value="1"/>
</dbReference>
<dbReference type="PANTHER" id="PTHR30176:SF3">
    <property type="entry name" value="FERREDOXIN-TYPE PROTEIN NAPH"/>
    <property type="match status" value="1"/>
</dbReference>
<dbReference type="Pfam" id="PF12801">
    <property type="entry name" value="Fer4_5"/>
    <property type="match status" value="2"/>
</dbReference>
<keyword evidence="6" id="KW-0411">Iron-sulfur</keyword>
<dbReference type="PANTHER" id="PTHR30176">
    <property type="entry name" value="FERREDOXIN-TYPE PROTEIN NAPH"/>
    <property type="match status" value="1"/>
</dbReference>
<evidence type="ECO:0000256" key="2">
    <source>
        <dbReference type="ARBA" id="ARBA00022485"/>
    </source>
</evidence>
<feature type="transmembrane region" description="Helical" evidence="7">
    <location>
        <begin position="152"/>
        <end position="180"/>
    </location>
</feature>
<dbReference type="PROSITE" id="PS51379">
    <property type="entry name" value="4FE4S_FER_2"/>
    <property type="match status" value="2"/>
</dbReference>
<keyword evidence="1" id="KW-0813">Transport</keyword>
<keyword evidence="7" id="KW-0472">Membrane</keyword>